<dbReference type="NCBIfam" id="NF004992">
    <property type="entry name" value="PRK06370.1-4"/>
    <property type="match status" value="1"/>
</dbReference>
<dbReference type="InterPro" id="IPR023753">
    <property type="entry name" value="FAD/NAD-binding_dom"/>
</dbReference>
<feature type="domain" description="Pyridine nucleotide-disulphide oxidoreductase dimerisation" evidence="5">
    <location>
        <begin position="344"/>
        <end position="448"/>
    </location>
</feature>
<evidence type="ECO:0000256" key="4">
    <source>
        <dbReference type="ARBA" id="ARBA00022827"/>
    </source>
</evidence>
<sequence>MKKFDAIIIGSGQAGTPLAFRLAKVGMKVALIEKEHLGGTCVNDGCTPTKAYVASARRMWDAMHGAELGVSIPAGAKADLKKIKTRKDSLVKTSVDGIKQGIQESEKLTLLEGEAKFIDQKTLEVNGDKLTAELIYINVGARPASPEIFADVHHLTNKSILKLETVPTHLIIIGASYIGLEFGQMFRRFGSKVTIIEQGDHIIHKEDEEVSNAIREFLAEEGVKFKMNSKVTQAKNTKGGIQLTLETNGKASKVSGSHLLLAVGRKPNSDLLNLEKTGLKPDKKGFIPVDDYLETSVKGIFALGDCNGKGAFTHTAYNDYEIIAQNSFDGKDRKVSDRITTYGLYIDPPLGRAGLTIREAKEKGYKVKIAHKPMDEIARAKEKGETKGFMSVLIDADTDKILGASILGVGGDEIISGILNVMYSQQPYTVIRDSVVPHPTVAELIPTMLGDLK</sequence>
<dbReference type="PIRSF" id="PIRSF000350">
    <property type="entry name" value="Mercury_reductase_MerA"/>
    <property type="match status" value="1"/>
</dbReference>
<dbReference type="InterPro" id="IPR001100">
    <property type="entry name" value="Pyr_nuc-diS_OxRdtase"/>
</dbReference>
<reference evidence="7 8" key="1">
    <citation type="journal article" date="2019" name="Int. J. Syst. Evol. Microbiol.">
        <title>The Global Catalogue of Microorganisms (GCM) 10K type strain sequencing project: providing services to taxonomists for standard genome sequencing and annotation.</title>
        <authorList>
            <consortium name="The Broad Institute Genomics Platform"/>
            <consortium name="The Broad Institute Genome Sequencing Center for Infectious Disease"/>
            <person name="Wu L."/>
            <person name="Ma J."/>
        </authorList>
    </citation>
    <scope>NUCLEOTIDE SEQUENCE [LARGE SCALE GENOMIC DNA]</scope>
    <source>
        <strain evidence="7 8">JCM 16112</strain>
    </source>
</reference>
<evidence type="ECO:0000313" key="7">
    <source>
        <dbReference type="EMBL" id="GAA0880680.1"/>
    </source>
</evidence>
<dbReference type="InterPro" id="IPR036188">
    <property type="entry name" value="FAD/NAD-bd_sf"/>
</dbReference>
<dbReference type="PRINTS" id="PR00368">
    <property type="entry name" value="FADPNR"/>
</dbReference>
<evidence type="ECO:0000256" key="1">
    <source>
        <dbReference type="ARBA" id="ARBA00001974"/>
    </source>
</evidence>
<dbReference type="Gene3D" id="3.30.390.30">
    <property type="match status" value="1"/>
</dbReference>
<keyword evidence="4" id="KW-0274">FAD</keyword>
<evidence type="ECO:0000259" key="5">
    <source>
        <dbReference type="Pfam" id="PF02852"/>
    </source>
</evidence>
<organism evidence="7 8">
    <name type="scientific">Algoriphagus jejuensis</name>
    <dbReference type="NCBI Taxonomy" id="419934"/>
    <lineage>
        <taxon>Bacteria</taxon>
        <taxon>Pseudomonadati</taxon>
        <taxon>Bacteroidota</taxon>
        <taxon>Cytophagia</taxon>
        <taxon>Cytophagales</taxon>
        <taxon>Cyclobacteriaceae</taxon>
        <taxon>Algoriphagus</taxon>
    </lineage>
</organism>
<dbReference type="SUPFAM" id="SSF55424">
    <property type="entry name" value="FAD/NAD-linked reductases, dimerisation (C-terminal) domain"/>
    <property type="match status" value="1"/>
</dbReference>
<dbReference type="PANTHER" id="PTHR43014:SF2">
    <property type="entry name" value="MERCURIC REDUCTASE"/>
    <property type="match status" value="1"/>
</dbReference>
<gene>
    <name evidence="7" type="ORF">GCM10009119_36500</name>
</gene>
<proteinExistence type="inferred from homology"/>
<feature type="domain" description="FAD/NAD(P)-binding" evidence="6">
    <location>
        <begin position="5"/>
        <end position="317"/>
    </location>
</feature>
<dbReference type="Gene3D" id="3.50.50.60">
    <property type="entry name" value="FAD/NAD(P)-binding domain"/>
    <property type="match status" value="2"/>
</dbReference>
<dbReference type="Proteomes" id="UP001500469">
    <property type="component" value="Unassembled WGS sequence"/>
</dbReference>
<keyword evidence="3" id="KW-0285">Flavoprotein</keyword>
<keyword evidence="8" id="KW-1185">Reference proteome</keyword>
<comment type="cofactor">
    <cofactor evidence="1">
        <name>FAD</name>
        <dbReference type="ChEBI" id="CHEBI:57692"/>
    </cofactor>
</comment>
<dbReference type="Pfam" id="PF07992">
    <property type="entry name" value="Pyr_redox_2"/>
    <property type="match status" value="1"/>
</dbReference>
<comment type="caution">
    <text evidence="7">The sequence shown here is derived from an EMBL/GenBank/DDBJ whole genome shotgun (WGS) entry which is preliminary data.</text>
</comment>
<accession>A0ABN1N4C2</accession>
<evidence type="ECO:0000313" key="8">
    <source>
        <dbReference type="Proteomes" id="UP001500469"/>
    </source>
</evidence>
<dbReference type="RefSeq" id="WP_343854171.1">
    <property type="nucleotide sequence ID" value="NZ_BAAAFI010000046.1"/>
</dbReference>
<evidence type="ECO:0000259" key="6">
    <source>
        <dbReference type="Pfam" id="PF07992"/>
    </source>
</evidence>
<dbReference type="InterPro" id="IPR016156">
    <property type="entry name" value="FAD/NAD-linked_Rdtase_dimer_sf"/>
</dbReference>
<evidence type="ECO:0000256" key="2">
    <source>
        <dbReference type="ARBA" id="ARBA00007532"/>
    </source>
</evidence>
<dbReference type="PANTHER" id="PTHR43014">
    <property type="entry name" value="MERCURIC REDUCTASE"/>
    <property type="match status" value="1"/>
</dbReference>
<evidence type="ECO:0000256" key="3">
    <source>
        <dbReference type="ARBA" id="ARBA00022630"/>
    </source>
</evidence>
<dbReference type="Pfam" id="PF02852">
    <property type="entry name" value="Pyr_redox_dim"/>
    <property type="match status" value="1"/>
</dbReference>
<comment type="similarity">
    <text evidence="2">Belongs to the class-I pyridine nucleotide-disulfide oxidoreductase family.</text>
</comment>
<dbReference type="InterPro" id="IPR004099">
    <property type="entry name" value="Pyr_nucl-diS_OxRdtase_dimer"/>
</dbReference>
<protein>
    <submittedName>
        <fullName evidence="7">FAD-containing oxidoreductase</fullName>
    </submittedName>
</protein>
<name>A0ABN1N4C2_9BACT</name>
<dbReference type="SUPFAM" id="SSF51905">
    <property type="entry name" value="FAD/NAD(P)-binding domain"/>
    <property type="match status" value="1"/>
</dbReference>
<dbReference type="PRINTS" id="PR00411">
    <property type="entry name" value="PNDRDTASEI"/>
</dbReference>
<dbReference type="EMBL" id="BAAAFI010000046">
    <property type="protein sequence ID" value="GAA0880680.1"/>
    <property type="molecule type" value="Genomic_DNA"/>
</dbReference>